<keyword evidence="3" id="KW-1185">Reference proteome</keyword>
<dbReference type="Proteomes" id="UP001642409">
    <property type="component" value="Unassembled WGS sequence"/>
</dbReference>
<evidence type="ECO:0000313" key="3">
    <source>
        <dbReference type="Proteomes" id="UP001642409"/>
    </source>
</evidence>
<gene>
    <name evidence="1" type="ORF">HINF_LOCUS15858</name>
    <name evidence="2" type="ORF">HINF_LOCUS3671</name>
</gene>
<dbReference type="AlphaFoldDB" id="A0AA86U207"/>
<protein>
    <submittedName>
        <fullName evidence="2">Hypothetical_protein</fullName>
    </submittedName>
</protein>
<evidence type="ECO:0000313" key="2">
    <source>
        <dbReference type="EMBL" id="CAL5976116.1"/>
    </source>
</evidence>
<sequence>MFNKERLELKSKLAAGLTDTERSELNQILVNQTIDFAFPRLYYLSIDFKFFSFALRSIPKISQESPNQEKITNRTTKEIRQLKILSICIQLVSVMNSKYFTFATNFEL</sequence>
<comment type="caution">
    <text evidence="1">The sequence shown here is derived from an EMBL/GenBank/DDBJ whole genome shotgun (WGS) entry which is preliminary data.</text>
</comment>
<proteinExistence type="predicted"/>
<organism evidence="1">
    <name type="scientific">Hexamita inflata</name>
    <dbReference type="NCBI Taxonomy" id="28002"/>
    <lineage>
        <taxon>Eukaryota</taxon>
        <taxon>Metamonada</taxon>
        <taxon>Diplomonadida</taxon>
        <taxon>Hexamitidae</taxon>
        <taxon>Hexamitinae</taxon>
        <taxon>Hexamita</taxon>
    </lineage>
</organism>
<dbReference type="EMBL" id="CATOUU010000386">
    <property type="protein sequence ID" value="CAI9928213.1"/>
    <property type="molecule type" value="Genomic_DNA"/>
</dbReference>
<name>A0AA86U207_9EUKA</name>
<reference evidence="1" key="1">
    <citation type="submission" date="2023-06" db="EMBL/GenBank/DDBJ databases">
        <authorList>
            <person name="Kurt Z."/>
        </authorList>
    </citation>
    <scope>NUCLEOTIDE SEQUENCE</scope>
</reference>
<dbReference type="EMBL" id="CAXDID020000006">
    <property type="protein sequence ID" value="CAL5976116.1"/>
    <property type="molecule type" value="Genomic_DNA"/>
</dbReference>
<accession>A0AA86U207</accession>
<evidence type="ECO:0000313" key="1">
    <source>
        <dbReference type="EMBL" id="CAI9928213.1"/>
    </source>
</evidence>
<reference evidence="2 3" key="2">
    <citation type="submission" date="2024-07" db="EMBL/GenBank/DDBJ databases">
        <authorList>
            <person name="Akdeniz Z."/>
        </authorList>
    </citation>
    <scope>NUCLEOTIDE SEQUENCE [LARGE SCALE GENOMIC DNA]</scope>
</reference>